<accession>Q16ST3</accession>
<reference evidence="2" key="2">
    <citation type="journal article" date="2007" name="Science">
        <title>Genome sequence of Aedes aegypti, a major arbovirus vector.</title>
        <authorList>
            <person name="Nene V."/>
            <person name="Wortman J.R."/>
            <person name="Lawson D."/>
            <person name="Haas B."/>
            <person name="Kodira C."/>
            <person name="Tu Z.J."/>
            <person name="Loftus B."/>
            <person name="Xi Z."/>
            <person name="Megy K."/>
            <person name="Grabherr M."/>
            <person name="Ren Q."/>
            <person name="Zdobnov E.M."/>
            <person name="Lobo N.F."/>
            <person name="Campbell K.S."/>
            <person name="Brown S.E."/>
            <person name="Bonaldo M.F."/>
            <person name="Zhu J."/>
            <person name="Sinkins S.P."/>
            <person name="Hogenkamp D.G."/>
            <person name="Amedeo P."/>
            <person name="Arensburger P."/>
            <person name="Atkinson P.W."/>
            <person name="Bidwell S."/>
            <person name="Biedler J."/>
            <person name="Birney E."/>
            <person name="Bruggner R.V."/>
            <person name="Costas J."/>
            <person name="Coy M.R."/>
            <person name="Crabtree J."/>
            <person name="Crawford M."/>
            <person name="Debruyn B."/>
            <person name="Decaprio D."/>
            <person name="Eiglmeier K."/>
            <person name="Eisenstadt E."/>
            <person name="El-Dorry H."/>
            <person name="Gelbart W.M."/>
            <person name="Gomes S.L."/>
            <person name="Hammond M."/>
            <person name="Hannick L.I."/>
            <person name="Hogan J.R."/>
            <person name="Holmes M.H."/>
            <person name="Jaffe D."/>
            <person name="Johnston J.S."/>
            <person name="Kennedy R.C."/>
            <person name="Koo H."/>
            <person name="Kravitz S."/>
            <person name="Kriventseva E.V."/>
            <person name="Kulp D."/>
            <person name="Labutti K."/>
            <person name="Lee E."/>
            <person name="Li S."/>
            <person name="Lovin D.D."/>
            <person name="Mao C."/>
            <person name="Mauceli E."/>
            <person name="Menck C.F."/>
            <person name="Miller J.R."/>
            <person name="Montgomery P."/>
            <person name="Mori A."/>
            <person name="Nascimento A.L."/>
            <person name="Naveira H.F."/>
            <person name="Nusbaum C."/>
            <person name="O'leary S."/>
            <person name="Orvis J."/>
            <person name="Pertea M."/>
            <person name="Quesneville H."/>
            <person name="Reidenbach K.R."/>
            <person name="Rogers Y.H."/>
            <person name="Roth C.W."/>
            <person name="Schneider J.R."/>
            <person name="Schatz M."/>
            <person name="Shumway M."/>
            <person name="Stanke M."/>
            <person name="Stinson E.O."/>
            <person name="Tubio J.M."/>
            <person name="Vanzee J.P."/>
            <person name="Verjovski-Almeida S."/>
            <person name="Werner D."/>
            <person name="White O."/>
            <person name="Wyder S."/>
            <person name="Zeng Q."/>
            <person name="Zhao Q."/>
            <person name="Zhao Y."/>
            <person name="Hill C.A."/>
            <person name="Raikhel A.S."/>
            <person name="Soares M.B."/>
            <person name="Knudson D.L."/>
            <person name="Lee N.H."/>
            <person name="Galagan J."/>
            <person name="Salzberg S.L."/>
            <person name="Paulsen I.T."/>
            <person name="Dimopoulos G."/>
            <person name="Collins F.H."/>
            <person name="Birren B."/>
            <person name="Fraser-Liggett C.M."/>
            <person name="Severson D.W."/>
        </authorList>
    </citation>
    <scope>NUCLEOTIDE SEQUENCE [LARGE SCALE GENOMIC DNA]</scope>
    <source>
        <strain evidence="2">Liverpool</strain>
    </source>
</reference>
<name>Q16ST3_AEDAE</name>
<reference evidence="2" key="1">
    <citation type="submission" date="2005-10" db="EMBL/GenBank/DDBJ databases">
        <authorList>
            <person name="Loftus B.J."/>
            <person name="Nene V.M."/>
            <person name="Hannick L.I."/>
            <person name="Bidwell S."/>
            <person name="Haas B."/>
            <person name="Amedeo P."/>
            <person name="Orvis J."/>
            <person name="Wortman J.R."/>
            <person name="White O.R."/>
            <person name="Salzberg S."/>
            <person name="Shumway M."/>
            <person name="Koo H."/>
            <person name="Zhao Y."/>
            <person name="Holmes M."/>
            <person name="Miller J."/>
            <person name="Schatz M."/>
            <person name="Pop M."/>
            <person name="Pai G."/>
            <person name="Utterback T."/>
            <person name="Rogers Y.-H."/>
            <person name="Kravitz S."/>
            <person name="Fraser C.M."/>
        </authorList>
    </citation>
    <scope>NUCLEOTIDE SEQUENCE</scope>
    <source>
        <strain evidence="2">Liverpool</strain>
    </source>
</reference>
<dbReference type="AlphaFoldDB" id="Q16ST3"/>
<dbReference type="EMBL" id="CH477666">
    <property type="protein sequence ID" value="EAT37527.1"/>
    <property type="molecule type" value="Genomic_DNA"/>
</dbReference>
<reference evidence="2" key="3">
    <citation type="submission" date="2012-09" db="EMBL/GenBank/DDBJ databases">
        <authorList>
            <consortium name="VectorBase"/>
        </authorList>
    </citation>
    <scope>NUCLEOTIDE SEQUENCE</scope>
    <source>
        <strain evidence="2">Liverpool</strain>
    </source>
</reference>
<protein>
    <submittedName>
        <fullName evidence="1">AAEL010490-PA</fullName>
    </submittedName>
    <submittedName>
        <fullName evidence="2">AAEL010490-PB</fullName>
    </submittedName>
</protein>
<dbReference type="PaxDb" id="7159-AAEL010490-PA"/>
<proteinExistence type="predicted"/>
<dbReference type="Proteomes" id="UP000682892">
    <property type="component" value="Unassembled WGS sequence"/>
</dbReference>
<dbReference type="HOGENOM" id="CLU_2742096_0_0_1"/>
<organism evidence="2 3">
    <name type="scientific">Aedes aegypti</name>
    <name type="common">Yellowfever mosquito</name>
    <name type="synonym">Culex aegypti</name>
    <dbReference type="NCBI Taxonomy" id="7159"/>
    <lineage>
        <taxon>Eukaryota</taxon>
        <taxon>Metazoa</taxon>
        <taxon>Ecdysozoa</taxon>
        <taxon>Arthropoda</taxon>
        <taxon>Hexapoda</taxon>
        <taxon>Insecta</taxon>
        <taxon>Pterygota</taxon>
        <taxon>Neoptera</taxon>
        <taxon>Endopterygota</taxon>
        <taxon>Diptera</taxon>
        <taxon>Nematocera</taxon>
        <taxon>Culicoidea</taxon>
        <taxon>Culicidae</taxon>
        <taxon>Culicinae</taxon>
        <taxon>Aedini</taxon>
        <taxon>Aedes</taxon>
        <taxon>Stegomyia</taxon>
    </lineage>
</organism>
<evidence type="ECO:0000313" key="2">
    <source>
        <dbReference type="EMBL" id="EJY57874.1"/>
    </source>
</evidence>
<sequence>MTEPQTPGELNRQLHSLLGYVKGEHRFDAAQTEFSATDDRDRSFRKAIGEWLATVASSGIGTEVLVKAPAE</sequence>
<evidence type="ECO:0000313" key="3">
    <source>
        <dbReference type="Proteomes" id="UP000682892"/>
    </source>
</evidence>
<evidence type="ECO:0000313" key="1">
    <source>
        <dbReference type="EMBL" id="EAT37527.1"/>
    </source>
</evidence>
<accession>A6KVW6</accession>
<gene>
    <name evidence="2" type="ORF">AaeL_AAEL010490</name>
</gene>
<dbReference type="EMBL" id="CH477666">
    <property type="protein sequence ID" value="EJY57874.1"/>
    <property type="molecule type" value="Genomic_DNA"/>
</dbReference>